<dbReference type="PROSITE" id="PS50987">
    <property type="entry name" value="HTH_ARSR_2"/>
    <property type="match status" value="1"/>
</dbReference>
<dbReference type="Proteomes" id="UP001474181">
    <property type="component" value="Unassembled WGS sequence"/>
</dbReference>
<dbReference type="SUPFAM" id="SSF46785">
    <property type="entry name" value="Winged helix' DNA-binding domain"/>
    <property type="match status" value="1"/>
</dbReference>
<feature type="domain" description="HTH arsR-type" evidence="4">
    <location>
        <begin position="271"/>
        <end position="364"/>
    </location>
</feature>
<dbReference type="RefSeq" id="WP_350784500.1">
    <property type="nucleotide sequence ID" value="NZ_JBEPEK010000236.1"/>
</dbReference>
<dbReference type="InterPro" id="IPR036388">
    <property type="entry name" value="WH-like_DNA-bd_sf"/>
</dbReference>
<keyword evidence="6" id="KW-1185">Reference proteome</keyword>
<dbReference type="Gene3D" id="1.10.10.10">
    <property type="entry name" value="Winged helix-like DNA-binding domain superfamily/Winged helix DNA-binding domain"/>
    <property type="match status" value="1"/>
</dbReference>
<evidence type="ECO:0000259" key="4">
    <source>
        <dbReference type="PROSITE" id="PS50987"/>
    </source>
</evidence>
<sequence length="364" mass="39741">MSVTIDITGLPPEQIRFVPSPLAELTAMLHVLAEPNHHPELLGWATATLSSLPSGLADRLLDAEALWRSARADFLLPGRPGATLADELDAVDRISDEAYATAALTSQRATASAFEAPPSPLSDPAARERALDVARAGGPRQAAFAERLLADPPAVRAWVRRLLDDCEEAFFADTWQRARHHLAADARQKSDLLSRHGPEQTLAAVSSAITLDTAHQRRRIVIDKLQDVSTSTTAETGLTFVPSDFGRPHLTIVFSPGWHPVVQYPAARPGLDHPAAPEVVRRRLDALAHPVRLRLCRTLARGPHTTGELAAYWQLTAPEVSRQLAVLKKAGLLVTHRRGRYVRYELDLATSARLGTDLLEALLR</sequence>
<dbReference type="EMBL" id="JBEPEK010000236">
    <property type="protein sequence ID" value="MER7183305.1"/>
    <property type="molecule type" value="Genomic_DNA"/>
</dbReference>
<dbReference type="InterPro" id="IPR001845">
    <property type="entry name" value="HTH_ArsR_DNA-bd_dom"/>
</dbReference>
<dbReference type="Pfam" id="PF12840">
    <property type="entry name" value="HTH_20"/>
    <property type="match status" value="1"/>
</dbReference>
<dbReference type="InterPro" id="IPR051081">
    <property type="entry name" value="HTH_MetalResp_TranReg"/>
</dbReference>
<keyword evidence="3" id="KW-0804">Transcription</keyword>
<dbReference type="CDD" id="cd00090">
    <property type="entry name" value="HTH_ARSR"/>
    <property type="match status" value="1"/>
</dbReference>
<dbReference type="NCBIfam" id="NF033788">
    <property type="entry name" value="HTH_metalloreg"/>
    <property type="match status" value="1"/>
</dbReference>
<dbReference type="PRINTS" id="PR00778">
    <property type="entry name" value="HTHARSR"/>
</dbReference>
<dbReference type="PANTHER" id="PTHR33154:SF33">
    <property type="entry name" value="TRANSCRIPTIONAL REPRESSOR SDPR"/>
    <property type="match status" value="1"/>
</dbReference>
<keyword evidence="1" id="KW-0805">Transcription regulation</keyword>
<evidence type="ECO:0000313" key="5">
    <source>
        <dbReference type="EMBL" id="MER7183305.1"/>
    </source>
</evidence>
<evidence type="ECO:0000256" key="3">
    <source>
        <dbReference type="ARBA" id="ARBA00023163"/>
    </source>
</evidence>
<proteinExistence type="predicted"/>
<comment type="caution">
    <text evidence="5">The sequence shown here is derived from an EMBL/GenBank/DDBJ whole genome shotgun (WGS) entry which is preliminary data.</text>
</comment>
<name>A0ABV1X2T2_9ACTN</name>
<reference evidence="5 6" key="1">
    <citation type="submission" date="2024-06" db="EMBL/GenBank/DDBJ databases">
        <title>The Natural Products Discovery Center: Release of the First 8490 Sequenced Strains for Exploring Actinobacteria Biosynthetic Diversity.</title>
        <authorList>
            <person name="Kalkreuter E."/>
            <person name="Kautsar S.A."/>
            <person name="Yang D."/>
            <person name="Bader C.D."/>
            <person name="Teijaro C.N."/>
            <person name="Fluegel L."/>
            <person name="Davis C.M."/>
            <person name="Simpson J.R."/>
            <person name="Lauterbach L."/>
            <person name="Steele A.D."/>
            <person name="Gui C."/>
            <person name="Meng S."/>
            <person name="Li G."/>
            <person name="Viehrig K."/>
            <person name="Ye F."/>
            <person name="Su P."/>
            <person name="Kiefer A.F."/>
            <person name="Nichols A."/>
            <person name="Cepeda A.J."/>
            <person name="Yan W."/>
            <person name="Fan B."/>
            <person name="Jiang Y."/>
            <person name="Adhikari A."/>
            <person name="Zheng C.-J."/>
            <person name="Schuster L."/>
            <person name="Cowan T.M."/>
            <person name="Smanski M.J."/>
            <person name="Chevrette M.G."/>
            <person name="De Carvalho L.P.S."/>
            <person name="Shen B."/>
        </authorList>
    </citation>
    <scope>NUCLEOTIDE SEQUENCE [LARGE SCALE GENOMIC DNA]</scope>
    <source>
        <strain evidence="5 6">NPDC000234</strain>
    </source>
</reference>
<dbReference type="InterPro" id="IPR011991">
    <property type="entry name" value="ArsR-like_HTH"/>
</dbReference>
<gene>
    <name evidence="5" type="ORF">ABT404_28185</name>
</gene>
<evidence type="ECO:0000256" key="1">
    <source>
        <dbReference type="ARBA" id="ARBA00023015"/>
    </source>
</evidence>
<dbReference type="InterPro" id="IPR045981">
    <property type="entry name" value="DUF5937"/>
</dbReference>
<dbReference type="Pfam" id="PF19361">
    <property type="entry name" value="DUF5937"/>
    <property type="match status" value="1"/>
</dbReference>
<dbReference type="InterPro" id="IPR036390">
    <property type="entry name" value="WH_DNA-bd_sf"/>
</dbReference>
<protein>
    <submittedName>
        <fullName evidence="5">DUF5937 family protein</fullName>
    </submittedName>
</protein>
<organism evidence="5 6">
    <name type="scientific">Streptomyces hyaluromycini</name>
    <dbReference type="NCBI Taxonomy" id="1377993"/>
    <lineage>
        <taxon>Bacteria</taxon>
        <taxon>Bacillati</taxon>
        <taxon>Actinomycetota</taxon>
        <taxon>Actinomycetes</taxon>
        <taxon>Kitasatosporales</taxon>
        <taxon>Streptomycetaceae</taxon>
        <taxon>Streptomyces</taxon>
    </lineage>
</organism>
<dbReference type="SMART" id="SM00418">
    <property type="entry name" value="HTH_ARSR"/>
    <property type="match status" value="1"/>
</dbReference>
<keyword evidence="2" id="KW-0238">DNA-binding</keyword>
<dbReference type="PANTHER" id="PTHR33154">
    <property type="entry name" value="TRANSCRIPTIONAL REGULATOR, ARSR FAMILY"/>
    <property type="match status" value="1"/>
</dbReference>
<accession>A0ABV1X2T2</accession>
<evidence type="ECO:0000256" key="2">
    <source>
        <dbReference type="ARBA" id="ARBA00023125"/>
    </source>
</evidence>
<evidence type="ECO:0000313" key="6">
    <source>
        <dbReference type="Proteomes" id="UP001474181"/>
    </source>
</evidence>